<evidence type="ECO:0000256" key="3">
    <source>
        <dbReference type="ARBA" id="ARBA00022695"/>
    </source>
</evidence>
<accession>A0A9P4YDB4</accession>
<keyword evidence="7" id="KW-0695">RNA-directed DNA polymerase</keyword>
<comment type="subcellular location">
    <subcellularLocation>
        <location evidence="1">Mitochondrion</location>
    </subcellularLocation>
</comment>
<proteinExistence type="predicted"/>
<dbReference type="GO" id="GO:0004519">
    <property type="term" value="F:endonuclease activity"/>
    <property type="evidence" value="ECO:0007669"/>
    <property type="project" value="UniProtKB-KW"/>
</dbReference>
<dbReference type="AlphaFoldDB" id="A0A9P4YDB4"/>
<sequence>KPFKIETNALEYTLREQLSQQNNQEHLRIISNFSRKLNSLEINYRIPNQKLIAIVKAFEE</sequence>
<dbReference type="RefSeq" id="XP_040782390.1">
    <property type="nucleotide sequence ID" value="XM_040916507.1"/>
</dbReference>
<protein>
    <recommendedName>
        <fullName evidence="9">Reverse transcriptase RNase H-like domain-containing protein</fullName>
    </recommendedName>
</protein>
<keyword evidence="5" id="KW-0255">Endonuclease</keyword>
<reference evidence="10" key="1">
    <citation type="journal article" date="2020" name="Phytopathology">
        <title>Genome sequence of the chestnut blight fungus Cryphonectria parasitica EP155: A fundamental resource for an archetypical invasive plant pathogen.</title>
        <authorList>
            <person name="Crouch J.A."/>
            <person name="Dawe A."/>
            <person name="Aerts A."/>
            <person name="Barry K."/>
            <person name="Churchill A.C.L."/>
            <person name="Grimwood J."/>
            <person name="Hillman B."/>
            <person name="Milgroom M.G."/>
            <person name="Pangilinan J."/>
            <person name="Smith M."/>
            <person name="Salamov A."/>
            <person name="Schmutz J."/>
            <person name="Yadav J."/>
            <person name="Grigoriev I.V."/>
            <person name="Nuss D."/>
        </authorList>
    </citation>
    <scope>NUCLEOTIDE SEQUENCE</scope>
    <source>
        <strain evidence="10">EP155</strain>
    </source>
</reference>
<dbReference type="Proteomes" id="UP000803844">
    <property type="component" value="Unassembled WGS sequence"/>
</dbReference>
<feature type="domain" description="Reverse transcriptase RNase H-like" evidence="9">
    <location>
        <begin position="1"/>
        <end position="59"/>
    </location>
</feature>
<keyword evidence="3" id="KW-0548">Nucleotidyltransferase</keyword>
<keyword evidence="8" id="KW-0496">Mitochondrion</keyword>
<evidence type="ECO:0000256" key="8">
    <source>
        <dbReference type="ARBA" id="ARBA00023128"/>
    </source>
</evidence>
<evidence type="ECO:0000256" key="2">
    <source>
        <dbReference type="ARBA" id="ARBA00022679"/>
    </source>
</evidence>
<dbReference type="SUPFAM" id="SSF56672">
    <property type="entry name" value="DNA/RNA polymerases"/>
    <property type="match status" value="1"/>
</dbReference>
<gene>
    <name evidence="10" type="ORF">M406DRAFT_248099</name>
</gene>
<keyword evidence="11" id="KW-1185">Reference proteome</keyword>
<dbReference type="EMBL" id="MU032344">
    <property type="protein sequence ID" value="KAF3771429.1"/>
    <property type="molecule type" value="Genomic_DNA"/>
</dbReference>
<evidence type="ECO:0000256" key="5">
    <source>
        <dbReference type="ARBA" id="ARBA00022759"/>
    </source>
</evidence>
<dbReference type="InterPro" id="IPR043502">
    <property type="entry name" value="DNA/RNA_pol_sf"/>
</dbReference>
<keyword evidence="4" id="KW-0540">Nuclease</keyword>
<evidence type="ECO:0000256" key="6">
    <source>
        <dbReference type="ARBA" id="ARBA00022801"/>
    </source>
</evidence>
<dbReference type="OrthoDB" id="5599418at2759"/>
<evidence type="ECO:0000256" key="1">
    <source>
        <dbReference type="ARBA" id="ARBA00004173"/>
    </source>
</evidence>
<evidence type="ECO:0000256" key="7">
    <source>
        <dbReference type="ARBA" id="ARBA00022918"/>
    </source>
</evidence>
<dbReference type="GeneID" id="63833636"/>
<dbReference type="GO" id="GO:0016787">
    <property type="term" value="F:hydrolase activity"/>
    <property type="evidence" value="ECO:0007669"/>
    <property type="project" value="UniProtKB-KW"/>
</dbReference>
<evidence type="ECO:0000259" key="9">
    <source>
        <dbReference type="Pfam" id="PF17917"/>
    </source>
</evidence>
<name>A0A9P4YDB4_CRYP1</name>
<keyword evidence="2" id="KW-0808">Transferase</keyword>
<evidence type="ECO:0000313" key="11">
    <source>
        <dbReference type="Proteomes" id="UP000803844"/>
    </source>
</evidence>
<dbReference type="Pfam" id="PF17917">
    <property type="entry name" value="RT_RNaseH"/>
    <property type="match status" value="1"/>
</dbReference>
<evidence type="ECO:0000256" key="4">
    <source>
        <dbReference type="ARBA" id="ARBA00022722"/>
    </source>
</evidence>
<dbReference type="GO" id="GO:0005739">
    <property type="term" value="C:mitochondrion"/>
    <property type="evidence" value="ECO:0007669"/>
    <property type="project" value="UniProtKB-SubCell"/>
</dbReference>
<keyword evidence="6" id="KW-0378">Hydrolase</keyword>
<dbReference type="GO" id="GO:0003964">
    <property type="term" value="F:RNA-directed DNA polymerase activity"/>
    <property type="evidence" value="ECO:0007669"/>
    <property type="project" value="UniProtKB-KW"/>
</dbReference>
<feature type="non-terminal residue" evidence="10">
    <location>
        <position position="1"/>
    </location>
</feature>
<dbReference type="InterPro" id="IPR041373">
    <property type="entry name" value="RT_RNaseH"/>
</dbReference>
<comment type="caution">
    <text evidence="10">The sequence shown here is derived from an EMBL/GenBank/DDBJ whole genome shotgun (WGS) entry which is preliminary data.</text>
</comment>
<evidence type="ECO:0000313" key="10">
    <source>
        <dbReference type="EMBL" id="KAF3771429.1"/>
    </source>
</evidence>
<organism evidence="10 11">
    <name type="scientific">Cryphonectria parasitica (strain ATCC 38755 / EP155)</name>
    <dbReference type="NCBI Taxonomy" id="660469"/>
    <lineage>
        <taxon>Eukaryota</taxon>
        <taxon>Fungi</taxon>
        <taxon>Dikarya</taxon>
        <taxon>Ascomycota</taxon>
        <taxon>Pezizomycotina</taxon>
        <taxon>Sordariomycetes</taxon>
        <taxon>Sordariomycetidae</taxon>
        <taxon>Diaporthales</taxon>
        <taxon>Cryphonectriaceae</taxon>
        <taxon>Cryphonectria-Endothia species complex</taxon>
        <taxon>Cryphonectria</taxon>
    </lineage>
</organism>